<comment type="caution">
    <text evidence="1">The sequence shown here is derived from an EMBL/GenBank/DDBJ whole genome shotgun (WGS) entry which is preliminary data.</text>
</comment>
<evidence type="ECO:0000313" key="2">
    <source>
        <dbReference type="Proteomes" id="UP000281738"/>
    </source>
</evidence>
<dbReference type="GO" id="GO:0005975">
    <property type="term" value="P:carbohydrate metabolic process"/>
    <property type="evidence" value="ECO:0007669"/>
    <property type="project" value="InterPro"/>
</dbReference>
<dbReference type="CDD" id="cd10787">
    <property type="entry name" value="LamB_YcsF_like"/>
    <property type="match status" value="1"/>
</dbReference>
<dbReference type="PANTHER" id="PTHR30292:SF0">
    <property type="entry name" value="5-OXOPROLINASE SUBUNIT A"/>
    <property type="match status" value="1"/>
</dbReference>
<protein>
    <submittedName>
        <fullName evidence="1">UPF0271 protein</fullName>
    </submittedName>
</protein>
<accession>A0A3N2CVF1</accession>
<gene>
    <name evidence="1" type="ORF">EDD33_2264</name>
</gene>
<keyword evidence="2" id="KW-1185">Reference proteome</keyword>
<reference evidence="1 2" key="1">
    <citation type="submission" date="2018-11" db="EMBL/GenBank/DDBJ databases">
        <title>Sequencing the genomes of 1000 actinobacteria strains.</title>
        <authorList>
            <person name="Klenk H.-P."/>
        </authorList>
    </citation>
    <scope>NUCLEOTIDE SEQUENCE [LARGE SCALE GENOMIC DNA]</scope>
    <source>
        <strain evidence="1 2">DSM 12652</strain>
    </source>
</reference>
<dbReference type="EMBL" id="RKHO01000001">
    <property type="protein sequence ID" value="ROR91398.1"/>
    <property type="molecule type" value="Genomic_DNA"/>
</dbReference>
<dbReference type="InterPro" id="IPR011330">
    <property type="entry name" value="Glyco_hydro/deAcase_b/a-brl"/>
</dbReference>
<sequence>MDWLRDVDLNADLGEGVTDDEGLLAVVTSANVACGFHAGDVPTMRAVCEGAVQRGVVVGAQVSYDDREHFGRRHLDVAPEVLRGWVEEQVGTLSELARAAGSEVAYVKPHGALYHRVVDDEEQAAAVLAGSGSLPVLGLPGSAVLRQARAAGRVTVTEGFPDRGYTPAGRLVPRDEPGALVEGADEVAAHAVALARAGGDRAVASLCVHGDSPGAVTAARAVREALAAAGMRVRAWSSS</sequence>
<dbReference type="AlphaFoldDB" id="A0A3N2CVF1"/>
<organism evidence="1 2">
    <name type="scientific">Nocardioides aurantiacus</name>
    <dbReference type="NCBI Taxonomy" id="86796"/>
    <lineage>
        <taxon>Bacteria</taxon>
        <taxon>Bacillati</taxon>
        <taxon>Actinomycetota</taxon>
        <taxon>Actinomycetes</taxon>
        <taxon>Propionibacteriales</taxon>
        <taxon>Nocardioidaceae</taxon>
        <taxon>Nocardioides</taxon>
    </lineage>
</organism>
<dbReference type="InterPro" id="IPR005501">
    <property type="entry name" value="LamB/YcsF/PxpA-like"/>
</dbReference>
<name>A0A3N2CVF1_9ACTN</name>
<dbReference type="Proteomes" id="UP000281738">
    <property type="component" value="Unassembled WGS sequence"/>
</dbReference>
<dbReference type="NCBIfam" id="NF003814">
    <property type="entry name" value="PRK05406.1-3"/>
    <property type="match status" value="1"/>
</dbReference>
<proteinExistence type="predicted"/>
<dbReference type="SUPFAM" id="SSF88713">
    <property type="entry name" value="Glycoside hydrolase/deacetylase"/>
    <property type="match status" value="1"/>
</dbReference>
<dbReference type="PANTHER" id="PTHR30292">
    <property type="entry name" value="UNCHARACTERIZED PROTEIN YBGL-RELATED"/>
    <property type="match status" value="1"/>
</dbReference>
<dbReference type="Gene3D" id="3.20.20.370">
    <property type="entry name" value="Glycoside hydrolase/deacetylase"/>
    <property type="match status" value="1"/>
</dbReference>
<dbReference type="Pfam" id="PF03746">
    <property type="entry name" value="LamB_YcsF"/>
    <property type="match status" value="1"/>
</dbReference>
<evidence type="ECO:0000313" key="1">
    <source>
        <dbReference type="EMBL" id="ROR91398.1"/>
    </source>
</evidence>